<evidence type="ECO:0000313" key="8">
    <source>
        <dbReference type="EMBL" id="QTA38051.1"/>
    </source>
</evidence>
<evidence type="ECO:0000256" key="5">
    <source>
        <dbReference type="ARBA" id="ARBA00022989"/>
    </source>
</evidence>
<dbReference type="PANTHER" id="PTHR34584">
    <property type="entry name" value="NA(+)/H(+) ANTIPORTER SUBUNIT E1"/>
    <property type="match status" value="1"/>
</dbReference>
<keyword evidence="3" id="KW-1003">Cell membrane</keyword>
<evidence type="ECO:0000256" key="1">
    <source>
        <dbReference type="ARBA" id="ARBA00004651"/>
    </source>
</evidence>
<feature type="transmembrane region" description="Helical" evidence="7">
    <location>
        <begin position="51"/>
        <end position="71"/>
    </location>
</feature>
<accession>A0ABX7S653</accession>
<dbReference type="PIRSF" id="PIRSF019239">
    <property type="entry name" value="MrpE"/>
    <property type="match status" value="1"/>
</dbReference>
<dbReference type="PANTHER" id="PTHR34584:SF1">
    <property type="entry name" value="NA(+)_H(+) ANTIPORTER SUBUNIT E1"/>
    <property type="match status" value="1"/>
</dbReference>
<evidence type="ECO:0000256" key="4">
    <source>
        <dbReference type="ARBA" id="ARBA00022692"/>
    </source>
</evidence>
<evidence type="ECO:0000256" key="6">
    <source>
        <dbReference type="ARBA" id="ARBA00023136"/>
    </source>
</evidence>
<keyword evidence="5 7" id="KW-1133">Transmembrane helix</keyword>
<feature type="transmembrane region" description="Helical" evidence="7">
    <location>
        <begin position="6"/>
        <end position="39"/>
    </location>
</feature>
<dbReference type="RefSeq" id="WP_207566772.1">
    <property type="nucleotide sequence ID" value="NZ_CP071446.1"/>
</dbReference>
<keyword evidence="6 7" id="KW-0472">Membrane</keyword>
<dbReference type="Proteomes" id="UP000671862">
    <property type="component" value="Chromosome"/>
</dbReference>
<dbReference type="EMBL" id="CP071446">
    <property type="protein sequence ID" value="QTA38051.1"/>
    <property type="molecule type" value="Genomic_DNA"/>
</dbReference>
<proteinExistence type="inferred from homology"/>
<keyword evidence="4 7" id="KW-0812">Transmembrane</keyword>
<protein>
    <submittedName>
        <fullName evidence="8">Na+/H+ antiporter subunit E</fullName>
    </submittedName>
</protein>
<evidence type="ECO:0000256" key="2">
    <source>
        <dbReference type="ARBA" id="ARBA00006228"/>
    </source>
</evidence>
<evidence type="ECO:0000256" key="3">
    <source>
        <dbReference type="ARBA" id="ARBA00022475"/>
    </source>
</evidence>
<evidence type="ECO:0000256" key="7">
    <source>
        <dbReference type="SAM" id="Phobius"/>
    </source>
</evidence>
<reference evidence="8 9" key="1">
    <citation type="submission" date="2021-03" db="EMBL/GenBank/DDBJ databases">
        <title>Thermosipho ferrireducens sp.nov., an anaerobic thermophilic iron-reducing bacterium isolated from a deep-sea hydrothermal sulfide deposits.</title>
        <authorList>
            <person name="Zeng X."/>
            <person name="Chen Y."/>
            <person name="Shao Z."/>
        </authorList>
    </citation>
    <scope>NUCLEOTIDE SEQUENCE [LARGE SCALE GENOMIC DNA]</scope>
    <source>
        <strain evidence="8 9">JL129W03</strain>
    </source>
</reference>
<name>A0ABX7S653_9BACT</name>
<gene>
    <name evidence="8" type="ORF">JYK00_00435</name>
</gene>
<comment type="similarity">
    <text evidence="2">Belongs to the CPA3 antiporters (TC 2.A.63) subunit E family.</text>
</comment>
<keyword evidence="9" id="KW-1185">Reference proteome</keyword>
<dbReference type="Pfam" id="PF01899">
    <property type="entry name" value="MNHE"/>
    <property type="match status" value="1"/>
</dbReference>
<organism evidence="8 9">
    <name type="scientific">Thermosipho ferrireducens</name>
    <dbReference type="NCBI Taxonomy" id="2571116"/>
    <lineage>
        <taxon>Bacteria</taxon>
        <taxon>Thermotogati</taxon>
        <taxon>Thermotogota</taxon>
        <taxon>Thermotogae</taxon>
        <taxon>Thermotogales</taxon>
        <taxon>Fervidobacteriaceae</taxon>
        <taxon>Thermosipho</taxon>
    </lineage>
</organism>
<comment type="subcellular location">
    <subcellularLocation>
        <location evidence="1">Cell membrane</location>
        <topology evidence="1">Multi-pass membrane protein</topology>
    </subcellularLocation>
</comment>
<dbReference type="InterPro" id="IPR002758">
    <property type="entry name" value="Cation_antiport_E"/>
</dbReference>
<sequence>MYFSAFIVIFFTWILLTGSFDLAELLVGFAVSLVIAGILKRYYSIKFDGKFISRIIKFVFIYLPVFILEMIRANIDVARRVLSPSLPINPGFVRIKTNLHKDISKLALANSITLTPGTLTLDVEKDSLYIHWIDVKTTDPDEKKELIAGKFERILKGVYE</sequence>
<evidence type="ECO:0000313" key="9">
    <source>
        <dbReference type="Proteomes" id="UP000671862"/>
    </source>
</evidence>